<sequence>MPFSRDKLKLNMFSVACNLSLWHEHGGVGMLV</sequence>
<reference evidence="1" key="2">
    <citation type="journal article" date="2015" name="Fish Shellfish Immunol.">
        <title>Early steps in the European eel (Anguilla anguilla)-Vibrio vulnificus interaction in the gills: Role of the RtxA13 toxin.</title>
        <authorList>
            <person name="Callol A."/>
            <person name="Pajuelo D."/>
            <person name="Ebbesson L."/>
            <person name="Teles M."/>
            <person name="MacKenzie S."/>
            <person name="Amaro C."/>
        </authorList>
    </citation>
    <scope>NUCLEOTIDE SEQUENCE</scope>
</reference>
<accession>A0A0E9QKP3</accession>
<proteinExistence type="predicted"/>
<evidence type="ECO:0000313" key="1">
    <source>
        <dbReference type="EMBL" id="JAH16668.1"/>
    </source>
</evidence>
<dbReference type="AlphaFoldDB" id="A0A0E9QKP3"/>
<protein>
    <submittedName>
        <fullName evidence="1">Uncharacterized protein</fullName>
    </submittedName>
</protein>
<reference evidence="1" key="1">
    <citation type="submission" date="2014-11" db="EMBL/GenBank/DDBJ databases">
        <authorList>
            <person name="Amaro Gonzalez C."/>
        </authorList>
    </citation>
    <scope>NUCLEOTIDE SEQUENCE</scope>
</reference>
<name>A0A0E9QKP3_ANGAN</name>
<organism evidence="1">
    <name type="scientific">Anguilla anguilla</name>
    <name type="common">European freshwater eel</name>
    <name type="synonym">Muraena anguilla</name>
    <dbReference type="NCBI Taxonomy" id="7936"/>
    <lineage>
        <taxon>Eukaryota</taxon>
        <taxon>Metazoa</taxon>
        <taxon>Chordata</taxon>
        <taxon>Craniata</taxon>
        <taxon>Vertebrata</taxon>
        <taxon>Euteleostomi</taxon>
        <taxon>Actinopterygii</taxon>
        <taxon>Neopterygii</taxon>
        <taxon>Teleostei</taxon>
        <taxon>Anguilliformes</taxon>
        <taxon>Anguillidae</taxon>
        <taxon>Anguilla</taxon>
    </lineage>
</organism>
<dbReference type="EMBL" id="GBXM01091909">
    <property type="protein sequence ID" value="JAH16668.1"/>
    <property type="molecule type" value="Transcribed_RNA"/>
</dbReference>